<keyword evidence="1" id="KW-0614">Plasmid</keyword>
<reference evidence="1 2" key="1">
    <citation type="submission" date="2015-11" db="EMBL/GenBank/DDBJ databases">
        <title>The limits of bacterial species coexistence and the symbiotic plasmid transference in sympatric Rhizobium populations.</title>
        <authorList>
            <person name="Perez-Carrascal O.M."/>
            <person name="VanInsberghe D."/>
            <person name="Juarez S."/>
            <person name="Polz M.F."/>
            <person name="Vinuesa P."/>
            <person name="Gonzalez V."/>
        </authorList>
    </citation>
    <scope>NUCLEOTIDE SEQUENCE [LARGE SCALE GENOMIC DNA]</scope>
    <source>
        <strain evidence="1 2">N771</strain>
        <plasmid evidence="1 2">pRphaN771e</plasmid>
    </source>
</reference>
<proteinExistence type="predicted"/>
<evidence type="ECO:0000313" key="1">
    <source>
        <dbReference type="EMBL" id="ANL89240.1"/>
    </source>
</evidence>
<dbReference type="EMBL" id="CP013573">
    <property type="protein sequence ID" value="ANL89240.1"/>
    <property type="molecule type" value="Genomic_DNA"/>
</dbReference>
<organism evidence="1 2">
    <name type="scientific">Rhizobium phaseoli</name>
    <dbReference type="NCBI Taxonomy" id="396"/>
    <lineage>
        <taxon>Bacteria</taxon>
        <taxon>Pseudomonadati</taxon>
        <taxon>Pseudomonadota</taxon>
        <taxon>Alphaproteobacteria</taxon>
        <taxon>Hyphomicrobiales</taxon>
        <taxon>Rhizobiaceae</taxon>
        <taxon>Rhizobium/Agrobacterium group</taxon>
        <taxon>Rhizobium</taxon>
    </lineage>
</organism>
<dbReference type="Proteomes" id="UP000078551">
    <property type="component" value="Plasmid pRphaN771e"/>
</dbReference>
<evidence type="ECO:0000313" key="2">
    <source>
        <dbReference type="Proteomes" id="UP000078551"/>
    </source>
</evidence>
<protein>
    <submittedName>
        <fullName evidence="1">Uncharacterized protein</fullName>
    </submittedName>
</protein>
<accession>A0ABM6CLM7</accession>
<sequence>MLPIFVAADQFADVFAAGAIASPGDLLVDELFQVIGQGNTHSAHRAKMARLAKFGKVVGIGATFTHCVMSMSGYVQLTIERCSKIRIKLEPTGQLSGGSLR</sequence>
<geneLocation type="plasmid" evidence="1 2">
    <name>pRphaN771e</name>
</geneLocation>
<gene>
    <name evidence="1" type="ORF">AMC81_PE00998</name>
</gene>
<keyword evidence="2" id="KW-1185">Reference proteome</keyword>
<name>A0ABM6CLM7_9HYPH</name>